<evidence type="ECO:0000256" key="2">
    <source>
        <dbReference type="ARBA" id="ARBA00023002"/>
    </source>
</evidence>
<reference evidence="5" key="1">
    <citation type="journal article" date="2019" name="Int. J. Syst. Evol. Microbiol.">
        <title>The Global Catalogue of Microorganisms (GCM) 10K type strain sequencing project: providing services to taxonomists for standard genome sequencing and annotation.</title>
        <authorList>
            <consortium name="The Broad Institute Genomics Platform"/>
            <consortium name="The Broad Institute Genome Sequencing Center for Infectious Disease"/>
            <person name="Wu L."/>
            <person name="Ma J."/>
        </authorList>
    </citation>
    <scope>NUCLEOTIDE SEQUENCE [LARGE SCALE GENOMIC DNA]</scope>
    <source>
        <strain evidence="5">CGMCC 1.10363</strain>
    </source>
</reference>
<keyword evidence="5" id="KW-1185">Reference proteome</keyword>
<dbReference type="SMART" id="SM00822">
    <property type="entry name" value="PKS_KR"/>
    <property type="match status" value="1"/>
</dbReference>
<evidence type="ECO:0000313" key="4">
    <source>
        <dbReference type="EMBL" id="MFC4243206.1"/>
    </source>
</evidence>
<name>A0ABV8Q455_9MICO</name>
<comment type="similarity">
    <text evidence="1">Belongs to the short-chain dehydrogenases/reductases (SDR) family.</text>
</comment>
<dbReference type="SUPFAM" id="SSF51735">
    <property type="entry name" value="NAD(P)-binding Rossmann-fold domains"/>
    <property type="match status" value="1"/>
</dbReference>
<evidence type="ECO:0000259" key="3">
    <source>
        <dbReference type="SMART" id="SM00822"/>
    </source>
</evidence>
<dbReference type="InterPro" id="IPR002347">
    <property type="entry name" value="SDR_fam"/>
</dbReference>
<dbReference type="GO" id="GO:0016491">
    <property type="term" value="F:oxidoreductase activity"/>
    <property type="evidence" value="ECO:0007669"/>
    <property type="project" value="UniProtKB-KW"/>
</dbReference>
<dbReference type="PRINTS" id="PR00081">
    <property type="entry name" value="GDHRDH"/>
</dbReference>
<dbReference type="Proteomes" id="UP001595900">
    <property type="component" value="Unassembled WGS sequence"/>
</dbReference>
<evidence type="ECO:0000313" key="5">
    <source>
        <dbReference type="Proteomes" id="UP001595900"/>
    </source>
</evidence>
<dbReference type="EMBL" id="JBHSCN010000005">
    <property type="protein sequence ID" value="MFC4243206.1"/>
    <property type="molecule type" value="Genomic_DNA"/>
</dbReference>
<dbReference type="CDD" id="cd05233">
    <property type="entry name" value="SDR_c"/>
    <property type="match status" value="1"/>
</dbReference>
<sequence>MAHVLEGKVALVTGANSGIGLAIAQKFVDEGAHVYITGRRLPELEAAAAQLGSNATAVRTDASDLGSLDGLFDTIARQSGRLDVLVANAGSGSTAPLGAITEEQYDNTFDVNVKGTLFTVQKALPLLVDGAAVVLTGSTTSITGSPAFSVYAASKAAIRSLARGWIIDLKGRNIRVNVLAPGPTETPGLVGLAAPEHRQALLDNFAAEIPLGRVGKPEEIANAALFLASDQSSFVNGIELFVDGGVAQV</sequence>
<dbReference type="EC" id="1.1.1.-" evidence="4"/>
<organism evidence="4 5">
    <name type="scientific">Gryllotalpicola reticulitermitis</name>
    <dbReference type="NCBI Taxonomy" id="1184153"/>
    <lineage>
        <taxon>Bacteria</taxon>
        <taxon>Bacillati</taxon>
        <taxon>Actinomycetota</taxon>
        <taxon>Actinomycetes</taxon>
        <taxon>Micrococcales</taxon>
        <taxon>Microbacteriaceae</taxon>
        <taxon>Gryllotalpicola</taxon>
    </lineage>
</organism>
<protein>
    <submittedName>
        <fullName evidence="4">SDR family NAD(P)-dependent oxidoreductase</fullName>
        <ecNumber evidence="4">1.1.1.-</ecNumber>
    </submittedName>
</protein>
<dbReference type="InterPro" id="IPR057326">
    <property type="entry name" value="KR_dom"/>
</dbReference>
<proteinExistence type="inferred from homology"/>
<feature type="domain" description="Ketoreductase" evidence="3">
    <location>
        <begin position="8"/>
        <end position="186"/>
    </location>
</feature>
<dbReference type="PANTHER" id="PTHR43008">
    <property type="entry name" value="BENZIL REDUCTASE"/>
    <property type="match status" value="1"/>
</dbReference>
<dbReference type="Gene3D" id="3.40.50.720">
    <property type="entry name" value="NAD(P)-binding Rossmann-like Domain"/>
    <property type="match status" value="1"/>
</dbReference>
<accession>A0ABV8Q455</accession>
<dbReference type="RefSeq" id="WP_390228217.1">
    <property type="nucleotide sequence ID" value="NZ_JBHSCN010000005.1"/>
</dbReference>
<evidence type="ECO:0000256" key="1">
    <source>
        <dbReference type="ARBA" id="ARBA00006484"/>
    </source>
</evidence>
<dbReference type="InterPro" id="IPR036291">
    <property type="entry name" value="NAD(P)-bd_dom_sf"/>
</dbReference>
<comment type="caution">
    <text evidence="4">The sequence shown here is derived from an EMBL/GenBank/DDBJ whole genome shotgun (WGS) entry which is preliminary data.</text>
</comment>
<keyword evidence="2 4" id="KW-0560">Oxidoreductase</keyword>
<dbReference type="NCBIfam" id="NF005559">
    <property type="entry name" value="PRK07231.1"/>
    <property type="match status" value="1"/>
</dbReference>
<dbReference type="PANTHER" id="PTHR43008:SF4">
    <property type="entry name" value="CHAIN DEHYDROGENASE, PUTATIVE (AFU_ORTHOLOGUE AFUA_4G08710)-RELATED"/>
    <property type="match status" value="1"/>
</dbReference>
<gene>
    <name evidence="4" type="ORF">ACFOYW_07455</name>
</gene>
<dbReference type="Pfam" id="PF13561">
    <property type="entry name" value="adh_short_C2"/>
    <property type="match status" value="1"/>
</dbReference>